<keyword evidence="3" id="KW-0378">Hydrolase</keyword>
<evidence type="ECO:0000313" key="4">
    <source>
        <dbReference type="Proteomes" id="UP000094147"/>
    </source>
</evidence>
<keyword evidence="4" id="KW-1185">Reference proteome</keyword>
<dbReference type="GO" id="GO:0016787">
    <property type="term" value="F:hydrolase activity"/>
    <property type="evidence" value="ECO:0007669"/>
    <property type="project" value="UniProtKB-KW"/>
</dbReference>
<evidence type="ECO:0000259" key="2">
    <source>
        <dbReference type="Pfam" id="PF19313"/>
    </source>
</evidence>
<accession>A0A1B3BA04</accession>
<dbReference type="EMBL" id="CP012418">
    <property type="protein sequence ID" value="AOE49631.1"/>
    <property type="molecule type" value="Genomic_DNA"/>
</dbReference>
<dbReference type="KEGG" id="ksd:KS2013_909"/>
<dbReference type="SUPFAM" id="SSF49344">
    <property type="entry name" value="CBD9-like"/>
    <property type="match status" value="1"/>
</dbReference>
<sequence length="749" mass="86201" precursor="true">MKKQQPIIIAVALALMLVLGYSAHAQDSKISIPKTSGKIDVDGRMDEPFWKDATKVDYRYETQPRINIEPLEKTTAYIIENGDSLLVAIVAYDSDPSQIQASFRKRDRIWGEDSVGFKVDTFNDERKAYNFFVNPYGIQGDSIEDDVLGREDSSWDAIWNSAGRITKDGYVVEFEIPFKVLRFPNTKGKKVWGIDFVRFYPRDYQHRFAYSPNDRNLSCVLCQIGKAEGLENIVSGNNLEITPYTAAQKSERRDPPVQNEWQGDGVEYEAGVDLRWGVTDNSVLGATINPDFSQVETDAAQLDVNKQFSLFYSEKRPFFLEGADYFNTQYTLLHTRNIADPDFGIKYTGKSEGNSYGALISRDQSTSFILPGPQGSSVYTLLDDNGQNVESDVAVARYALDVGENSQVGVMTTHRSAGEYENNVYSVDGVHQLYDAGRLRYQVMYTDSDNTEDMQQNLGMDPSTSGMGYRLNYGHSDKHWNWYLSRTEFDEDFRMDVGYLTIVGNSKDVGGLGYRWYGDDDDFFYEKKVKAEYSVRHFTSNNDKYEQIRELSMDLYGSLRSTINLVGGKRDYFFAQQWFDQDFFSVNGSFRPASEWKLGFNIDVSDDIDYRHIRPGEYFDYGLYTEWQVNDAWFLGADISETDFDVNDGQLFNALIFNLNTNYHFSAKSYLRFIVRYSDVDYNTELYSDPDQVSNLTRTSRQLLYTYKWNPRTAFYIGYSDNGFEDDTVNRFEKTGRSFFTKFSYAFQL</sequence>
<feature type="chain" id="PRO_5008544066" evidence="1">
    <location>
        <begin position="26"/>
        <end position="749"/>
    </location>
</feature>
<evidence type="ECO:0000313" key="3">
    <source>
        <dbReference type="EMBL" id="AOE49631.1"/>
    </source>
</evidence>
<dbReference type="Proteomes" id="UP000094147">
    <property type="component" value="Chromosome"/>
</dbReference>
<gene>
    <name evidence="3" type="ORF">KS2013_909</name>
</gene>
<evidence type="ECO:0000256" key="1">
    <source>
        <dbReference type="SAM" id="SignalP"/>
    </source>
</evidence>
<protein>
    <submittedName>
        <fullName evidence="3">Putative membrane associated hydrolase</fullName>
    </submittedName>
</protein>
<dbReference type="RefSeq" id="WP_068990391.1">
    <property type="nucleotide sequence ID" value="NZ_CP012418.1"/>
</dbReference>
<feature type="signal peptide" evidence="1">
    <location>
        <begin position="1"/>
        <end position="25"/>
    </location>
</feature>
<organism evidence="3 4">
    <name type="scientific">Kangiella sediminilitoris</name>
    <dbReference type="NCBI Taxonomy" id="1144748"/>
    <lineage>
        <taxon>Bacteria</taxon>
        <taxon>Pseudomonadati</taxon>
        <taxon>Pseudomonadota</taxon>
        <taxon>Gammaproteobacteria</taxon>
        <taxon>Kangiellales</taxon>
        <taxon>Kangiellaceae</taxon>
        <taxon>Kangiella</taxon>
    </lineage>
</organism>
<dbReference type="Gene3D" id="2.60.40.1190">
    <property type="match status" value="1"/>
</dbReference>
<name>A0A1B3BA04_9GAMM</name>
<dbReference type="CDD" id="cd09618">
    <property type="entry name" value="CBM9_like_2"/>
    <property type="match status" value="1"/>
</dbReference>
<dbReference type="Pfam" id="PF19313">
    <property type="entry name" value="DUF5916"/>
    <property type="match status" value="1"/>
</dbReference>
<dbReference type="OrthoDB" id="9786766at2"/>
<dbReference type="InterPro" id="IPR045670">
    <property type="entry name" value="DUF5916"/>
</dbReference>
<proteinExistence type="predicted"/>
<keyword evidence="1" id="KW-0732">Signal</keyword>
<dbReference type="STRING" id="1144748.KS2013_909"/>
<dbReference type="AlphaFoldDB" id="A0A1B3BA04"/>
<reference evidence="4" key="1">
    <citation type="submission" date="2015-08" db="EMBL/GenBank/DDBJ databases">
        <authorList>
            <person name="Kim K.M."/>
        </authorList>
    </citation>
    <scope>NUCLEOTIDE SEQUENCE [LARGE SCALE GENOMIC DNA]</scope>
    <source>
        <strain evidence="4">KCTC 23892</strain>
    </source>
</reference>
<feature type="domain" description="DUF5916" evidence="2">
    <location>
        <begin position="239"/>
        <end position="339"/>
    </location>
</feature>